<comment type="caution">
    <text evidence="7">The sequence shown here is derived from an EMBL/GenBank/DDBJ whole genome shotgun (WGS) entry which is preliminary data.</text>
</comment>
<dbReference type="PANTHER" id="PTHR10357">
    <property type="entry name" value="ALPHA-AMYLASE FAMILY MEMBER"/>
    <property type="match status" value="1"/>
</dbReference>
<protein>
    <submittedName>
        <fullName evidence="7">Alpha-amylase family glycosyl hydrolase</fullName>
    </submittedName>
</protein>
<keyword evidence="4" id="KW-0812">Transmembrane</keyword>
<dbReference type="Gene3D" id="3.20.20.80">
    <property type="entry name" value="Glycosidases"/>
    <property type="match status" value="2"/>
</dbReference>
<gene>
    <name evidence="7" type="ORF">OIH86_15745</name>
</gene>
<dbReference type="Gene3D" id="2.60.40.1180">
    <property type="entry name" value="Golgi alpha-mannosidase II"/>
    <property type="match status" value="1"/>
</dbReference>
<keyword evidence="8" id="KW-1185">Reference proteome</keyword>
<dbReference type="InterPro" id="IPR006047">
    <property type="entry name" value="GH13_cat_dom"/>
</dbReference>
<reference evidence="7 8" key="1">
    <citation type="submission" date="2022-10" db="EMBL/GenBank/DDBJ databases">
        <title>Draft genome assembly of moderately radiation resistant bacterium Metabacillus halosaccharovorans.</title>
        <authorList>
            <person name="Pal S."/>
            <person name="Gopinathan A."/>
        </authorList>
    </citation>
    <scope>NUCLEOTIDE SEQUENCE [LARGE SCALE GENOMIC DNA]</scope>
    <source>
        <strain evidence="7 8">VITHBRA001</strain>
    </source>
</reference>
<evidence type="ECO:0000313" key="8">
    <source>
        <dbReference type="Proteomes" id="UP001526147"/>
    </source>
</evidence>
<organism evidence="7 8">
    <name type="scientific">Metabacillus halosaccharovorans</name>
    <dbReference type="NCBI Taxonomy" id="930124"/>
    <lineage>
        <taxon>Bacteria</taxon>
        <taxon>Bacillati</taxon>
        <taxon>Bacillota</taxon>
        <taxon>Bacilli</taxon>
        <taxon>Bacillales</taxon>
        <taxon>Bacillaceae</taxon>
        <taxon>Metabacillus</taxon>
    </lineage>
</organism>
<feature type="domain" description="Glycosyl hydrolase family 13 catalytic" evidence="6">
    <location>
        <begin position="38"/>
        <end position="323"/>
    </location>
</feature>
<dbReference type="Proteomes" id="UP001526147">
    <property type="component" value="Unassembled WGS sequence"/>
</dbReference>
<feature type="transmembrane region" description="Helical" evidence="4">
    <location>
        <begin position="419"/>
        <end position="440"/>
    </location>
</feature>
<accession>A0ABT3DJ56</accession>
<keyword evidence="3 5" id="KW-0732">Signal</keyword>
<evidence type="ECO:0000256" key="1">
    <source>
        <dbReference type="ARBA" id="ARBA00001913"/>
    </source>
</evidence>
<dbReference type="InterPro" id="IPR054174">
    <property type="entry name" value="Alpha-amylase-like_C"/>
</dbReference>
<dbReference type="InterPro" id="IPR013780">
    <property type="entry name" value="Glyco_hydro_b"/>
</dbReference>
<keyword evidence="4" id="KW-0472">Membrane</keyword>
<dbReference type="EMBL" id="JAOYEY010000044">
    <property type="protein sequence ID" value="MCV9887092.1"/>
    <property type="molecule type" value="Genomic_DNA"/>
</dbReference>
<proteinExistence type="predicted"/>
<keyword evidence="4" id="KW-1133">Transmembrane helix</keyword>
<name>A0ABT3DJ56_9BACI</name>
<feature type="signal peptide" evidence="5">
    <location>
        <begin position="1"/>
        <end position="23"/>
    </location>
</feature>
<dbReference type="Pfam" id="PF00128">
    <property type="entry name" value="Alpha-amylase"/>
    <property type="match status" value="2"/>
</dbReference>
<keyword evidence="7" id="KW-0378">Hydrolase</keyword>
<evidence type="ECO:0000256" key="3">
    <source>
        <dbReference type="ARBA" id="ARBA00022729"/>
    </source>
</evidence>
<dbReference type="PANTHER" id="PTHR10357:SF215">
    <property type="entry name" value="ALPHA-AMYLASE 1"/>
    <property type="match status" value="1"/>
</dbReference>
<sequence length="447" mass="50938">MFKRAGKFLLILFLLLGAIPVNAAEKEERAWQDEIAYYVVVDRFNNGNSKNDGNDLNFEDPTAYHGGDIEGITKKIEYIHEMGFTSIILSPIFNEENNAVEVKTMDEHAGTVEDVNKLVEEAHKLNMNILLDYGEIDQNLTQTASWWINETDVDGYYIEQADSIDVSVWNQFHKDIEELKEDFYLVGSIGSKDENVSSYLENGFDSILNQSFYEETASVFSNVDQSFQPITEIVAKSSPLLSTYVDNDRTVRFTRHAIENNQHPGVRLKMAFSYMYTIPGTPFVYYGSEIAVDGGEPPTNRPLMNFQSDEELIEYLGKLSVVRKTFPALTRGDYEVLYEKDGMIIFKRSYQDESLIVAINNTTQTKKVKIPAAEIAKDNKLEGLLTGDTFEEENGEYEFIIDREIAEVYEIKDKTGLNIPFISVFIIVPTLFILFLVLAYRKGKQKA</sequence>
<dbReference type="SUPFAM" id="SSF51011">
    <property type="entry name" value="Glycosyl hydrolase domain"/>
    <property type="match status" value="1"/>
</dbReference>
<evidence type="ECO:0000256" key="4">
    <source>
        <dbReference type="SAM" id="Phobius"/>
    </source>
</evidence>
<evidence type="ECO:0000313" key="7">
    <source>
        <dbReference type="EMBL" id="MCV9887092.1"/>
    </source>
</evidence>
<dbReference type="Pfam" id="PF22026">
    <property type="entry name" value="Alpha-amylase_C_2"/>
    <property type="match status" value="1"/>
</dbReference>
<dbReference type="RefSeq" id="WP_264143549.1">
    <property type="nucleotide sequence ID" value="NZ_JAOYEY010000044.1"/>
</dbReference>
<dbReference type="SMART" id="SM00642">
    <property type="entry name" value="Aamy"/>
    <property type="match status" value="1"/>
</dbReference>
<feature type="chain" id="PRO_5045642457" evidence="5">
    <location>
        <begin position="24"/>
        <end position="447"/>
    </location>
</feature>
<evidence type="ECO:0000256" key="5">
    <source>
        <dbReference type="SAM" id="SignalP"/>
    </source>
</evidence>
<evidence type="ECO:0000259" key="6">
    <source>
        <dbReference type="SMART" id="SM00642"/>
    </source>
</evidence>
<dbReference type="SUPFAM" id="SSF51445">
    <property type="entry name" value="(Trans)glycosidases"/>
    <property type="match status" value="1"/>
</dbReference>
<comment type="cofactor">
    <cofactor evidence="1">
        <name>Ca(2+)</name>
        <dbReference type="ChEBI" id="CHEBI:29108"/>
    </cofactor>
</comment>
<keyword evidence="2" id="KW-0479">Metal-binding</keyword>
<dbReference type="GO" id="GO:0016787">
    <property type="term" value="F:hydrolase activity"/>
    <property type="evidence" value="ECO:0007669"/>
    <property type="project" value="UniProtKB-KW"/>
</dbReference>
<dbReference type="InterPro" id="IPR017853">
    <property type="entry name" value="GH"/>
</dbReference>
<evidence type="ECO:0000256" key="2">
    <source>
        <dbReference type="ARBA" id="ARBA00022723"/>
    </source>
</evidence>